<reference evidence="9 10" key="1">
    <citation type="journal article" date="2020" name="Mol. Plant">
        <title>The Chromosome-Based Rubber Tree Genome Provides New Insights into Spurge Genome Evolution and Rubber Biosynthesis.</title>
        <authorList>
            <person name="Liu J."/>
            <person name="Shi C."/>
            <person name="Shi C.C."/>
            <person name="Li W."/>
            <person name="Zhang Q.J."/>
            <person name="Zhang Y."/>
            <person name="Li K."/>
            <person name="Lu H.F."/>
            <person name="Shi C."/>
            <person name="Zhu S.T."/>
            <person name="Xiao Z.Y."/>
            <person name="Nan H."/>
            <person name="Yue Y."/>
            <person name="Zhu X.G."/>
            <person name="Wu Y."/>
            <person name="Hong X.N."/>
            <person name="Fan G.Y."/>
            <person name="Tong Y."/>
            <person name="Zhang D."/>
            <person name="Mao C.L."/>
            <person name="Liu Y.L."/>
            <person name="Hao S.J."/>
            <person name="Liu W.Q."/>
            <person name="Lv M.Q."/>
            <person name="Zhang H.B."/>
            <person name="Liu Y."/>
            <person name="Hu-Tang G.R."/>
            <person name="Wang J.P."/>
            <person name="Wang J.H."/>
            <person name="Sun Y.H."/>
            <person name="Ni S.B."/>
            <person name="Chen W.B."/>
            <person name="Zhang X.C."/>
            <person name="Jiao Y.N."/>
            <person name="Eichler E.E."/>
            <person name="Li G.H."/>
            <person name="Liu X."/>
            <person name="Gao L.Z."/>
        </authorList>
    </citation>
    <scope>NUCLEOTIDE SEQUENCE [LARGE SCALE GENOMIC DNA]</scope>
    <source>
        <strain evidence="10">cv. GT1</strain>
        <tissue evidence="9">Leaf</tissue>
    </source>
</reference>
<dbReference type="Proteomes" id="UP000467840">
    <property type="component" value="Chromosome 6"/>
</dbReference>
<evidence type="ECO:0000256" key="1">
    <source>
        <dbReference type="ARBA" id="ARBA00004191"/>
    </source>
</evidence>
<keyword evidence="10" id="KW-1185">Reference proteome</keyword>
<comment type="caution">
    <text evidence="9">The sequence shown here is derived from an EMBL/GenBank/DDBJ whole genome shotgun (WGS) entry which is preliminary data.</text>
</comment>
<dbReference type="InterPro" id="IPR000743">
    <property type="entry name" value="Glyco_hydro_28"/>
</dbReference>
<evidence type="ECO:0000256" key="4">
    <source>
        <dbReference type="ARBA" id="ARBA00022525"/>
    </source>
</evidence>
<evidence type="ECO:0000256" key="8">
    <source>
        <dbReference type="RuleBase" id="RU361169"/>
    </source>
</evidence>
<evidence type="ECO:0000256" key="2">
    <source>
        <dbReference type="ARBA" id="ARBA00008834"/>
    </source>
</evidence>
<dbReference type="GO" id="GO:0004650">
    <property type="term" value="F:polygalacturonase activity"/>
    <property type="evidence" value="ECO:0007669"/>
    <property type="project" value="InterPro"/>
</dbReference>
<evidence type="ECO:0000256" key="3">
    <source>
        <dbReference type="ARBA" id="ARBA00022512"/>
    </source>
</evidence>
<comment type="subcellular location">
    <subcellularLocation>
        <location evidence="1">Secreted</location>
        <location evidence="1">Cell wall</location>
    </subcellularLocation>
</comment>
<protein>
    <recommendedName>
        <fullName evidence="11">Pectate lyase superfamily protein domain-containing protein</fullName>
    </recommendedName>
</protein>
<dbReference type="GO" id="GO:0005975">
    <property type="term" value="P:carbohydrate metabolic process"/>
    <property type="evidence" value="ECO:0007669"/>
    <property type="project" value="InterPro"/>
</dbReference>
<evidence type="ECO:0000256" key="5">
    <source>
        <dbReference type="ARBA" id="ARBA00022801"/>
    </source>
</evidence>
<keyword evidence="4" id="KW-0964">Secreted</keyword>
<dbReference type="GO" id="GO:0071555">
    <property type="term" value="P:cell wall organization"/>
    <property type="evidence" value="ECO:0007669"/>
    <property type="project" value="UniProtKB-KW"/>
</dbReference>
<accession>A0A6A6MYP7</accession>
<dbReference type="SUPFAM" id="SSF51126">
    <property type="entry name" value="Pectin lyase-like"/>
    <property type="match status" value="1"/>
</dbReference>
<name>A0A6A6MYP7_HEVBR</name>
<keyword evidence="3" id="KW-0134">Cell wall</keyword>
<dbReference type="PANTHER" id="PTHR31375">
    <property type="match status" value="1"/>
</dbReference>
<dbReference type="Pfam" id="PF00295">
    <property type="entry name" value="Glyco_hydro_28"/>
    <property type="match status" value="2"/>
</dbReference>
<sequence length="234" mass="25694">MVPERTRGSIECMERGVRSSGVSKIMIPKGTYLLGVVDLKGPCKGAMHLEVQGTFIAPTALTHNKSSWITFAYIDRLTISGGGTFDGRGEIAWKQITVAKTQNASHFNFIAPGHSINTDGIHIGRSKRINIIDSDIITGDDCISIGDGSQQIESRKNCTVYDTDNGVRIKTWPALHGGIASDMHFEDIIMKNVSNPILIDQVYCPWNQCNPKIPSKVKINNVSFKNIQALQQLP</sequence>
<gene>
    <name evidence="9" type="ORF">GH714_007794</name>
</gene>
<organism evidence="9 10">
    <name type="scientific">Hevea brasiliensis</name>
    <name type="common">Para rubber tree</name>
    <name type="synonym">Siphonia brasiliensis</name>
    <dbReference type="NCBI Taxonomy" id="3981"/>
    <lineage>
        <taxon>Eukaryota</taxon>
        <taxon>Viridiplantae</taxon>
        <taxon>Streptophyta</taxon>
        <taxon>Embryophyta</taxon>
        <taxon>Tracheophyta</taxon>
        <taxon>Spermatophyta</taxon>
        <taxon>Magnoliopsida</taxon>
        <taxon>eudicotyledons</taxon>
        <taxon>Gunneridae</taxon>
        <taxon>Pentapetalae</taxon>
        <taxon>rosids</taxon>
        <taxon>fabids</taxon>
        <taxon>Malpighiales</taxon>
        <taxon>Euphorbiaceae</taxon>
        <taxon>Crotonoideae</taxon>
        <taxon>Micrandreae</taxon>
        <taxon>Hevea</taxon>
    </lineage>
</organism>
<keyword evidence="6 8" id="KW-0326">Glycosidase</keyword>
<evidence type="ECO:0000313" key="10">
    <source>
        <dbReference type="Proteomes" id="UP000467840"/>
    </source>
</evidence>
<comment type="similarity">
    <text evidence="2 8">Belongs to the glycosyl hydrolase 28 family.</text>
</comment>
<dbReference type="AlphaFoldDB" id="A0A6A6MYP7"/>
<evidence type="ECO:0008006" key="11">
    <source>
        <dbReference type="Google" id="ProtNLM"/>
    </source>
</evidence>
<evidence type="ECO:0000256" key="6">
    <source>
        <dbReference type="ARBA" id="ARBA00023295"/>
    </source>
</evidence>
<dbReference type="EMBL" id="JAAGAX010000004">
    <property type="protein sequence ID" value="KAF2316959.1"/>
    <property type="molecule type" value="Genomic_DNA"/>
</dbReference>
<dbReference type="InterPro" id="IPR012334">
    <property type="entry name" value="Pectin_lyas_fold"/>
</dbReference>
<dbReference type="Gene3D" id="2.160.20.10">
    <property type="entry name" value="Single-stranded right-handed beta-helix, Pectin lyase-like"/>
    <property type="match status" value="3"/>
</dbReference>
<dbReference type="InterPro" id="IPR011050">
    <property type="entry name" value="Pectin_lyase_fold/virulence"/>
</dbReference>
<evidence type="ECO:0000313" key="9">
    <source>
        <dbReference type="EMBL" id="KAF2316959.1"/>
    </source>
</evidence>
<keyword evidence="7" id="KW-0961">Cell wall biogenesis/degradation</keyword>
<proteinExistence type="inferred from homology"/>
<keyword evidence="5 8" id="KW-0378">Hydrolase</keyword>
<evidence type="ECO:0000256" key="7">
    <source>
        <dbReference type="ARBA" id="ARBA00023316"/>
    </source>
</evidence>